<evidence type="ECO:0000256" key="2">
    <source>
        <dbReference type="ARBA" id="ARBA00023242"/>
    </source>
</evidence>
<gene>
    <name evidence="5" type="ORF">VKT23_001110</name>
</gene>
<evidence type="ECO:0000256" key="1">
    <source>
        <dbReference type="ARBA" id="ARBA00022723"/>
    </source>
</evidence>
<sequence length="897" mass="102251">MNLSKKQKFRACDQCRKKKSKCDAKSTDSVCSSCLQSNKPCTYLEDSKPRGPPKAYVTGLEDRLEKLEALLKRLRPDQDFSAELGPSVIRGSWKDPPSAPHRSSSPSPTSSRRSSHLLILPSSPTTNTLNVQTHLLRSHKSSVSDKSSDSPYSSDPDDLVDDKEKGMHQLTLRKASHLHSEESKEEQHERFHGQSSSLPLIDATRRYKQQHLIESGDPETLVTHSLPSSRVPNPIRRPEYWQAPRWELVWEGLHVDSPEMLTSVLEAFPPQDLAAELIRLYFRHVNSQFPLLHRPTFEKQWHEKLHEKNIWFACVTACLFSVASRWCDDPRVLPKGARTDSGGLDWTLAGWDFFKIGIGVHRARRSLLYPATLFEIQTFTLLAMFLRGTHNHTVGWLFVTIGIRKAQDVGAHRKTVYKRTPTVDEELWKRAFWLLVAFDRFGSASLGRSCGVAEEDFDLELPLEIDDEYWETDDPLTSFKQPPDVPCKVTAFNLWIKLTQIMAFALRTLYPHSTSKSVYGRIPIPDTREIVRQLEVALAEWTESVPEYLKWSNQIEDPIFANQSATLYTNYYLTQILVYRQFLRPRMPATNLQPSPFPALVLCSNAAKSCARIIETQMERKLSNVPNLIHVSNISAAILIMHLWDLKGKEKAQIVNPAEDIKPQYAMPIQILKEEIALLIRALEWAAPRFPIVSRILAHLRQSLDDEATAQNITFDNQNSSWPSNHITISDPSFSNPPSRWDTTSVHPNLQPQPVREVDPHYGPNVSHLRQTNWSLAQPTLANGHDVAFSSSQPPPFISMGHRTPSFTDSSISTRYESSSMDFPSDLDRYWEDRGVSHHVPTSHARSSTTATFDKQFSGNWDEYHRNTAHLPSHWSEENFARHNTHRTHPAGASAYR</sequence>
<dbReference type="PANTHER" id="PTHR46910:SF38">
    <property type="entry name" value="ZN(2)-C6 FUNGAL-TYPE DOMAIN-CONTAINING PROTEIN"/>
    <property type="match status" value="1"/>
</dbReference>
<dbReference type="Pfam" id="PF04082">
    <property type="entry name" value="Fungal_trans"/>
    <property type="match status" value="1"/>
</dbReference>
<dbReference type="SUPFAM" id="SSF57701">
    <property type="entry name" value="Zn2/Cys6 DNA-binding domain"/>
    <property type="match status" value="1"/>
</dbReference>
<dbReference type="Proteomes" id="UP001498398">
    <property type="component" value="Unassembled WGS sequence"/>
</dbReference>
<feature type="region of interest" description="Disordered" evidence="3">
    <location>
        <begin position="174"/>
        <end position="196"/>
    </location>
</feature>
<feature type="compositionally biased region" description="Low complexity" evidence="3">
    <location>
        <begin position="100"/>
        <end position="112"/>
    </location>
</feature>
<dbReference type="EMBL" id="JBANRG010000001">
    <property type="protein sequence ID" value="KAK7473006.1"/>
    <property type="molecule type" value="Genomic_DNA"/>
</dbReference>
<dbReference type="PANTHER" id="PTHR46910">
    <property type="entry name" value="TRANSCRIPTION FACTOR PDR1"/>
    <property type="match status" value="1"/>
</dbReference>
<keyword evidence="6" id="KW-1185">Reference proteome</keyword>
<comment type="caution">
    <text evidence="5">The sequence shown here is derived from an EMBL/GenBank/DDBJ whole genome shotgun (WGS) entry which is preliminary data.</text>
</comment>
<evidence type="ECO:0000313" key="6">
    <source>
        <dbReference type="Proteomes" id="UP001498398"/>
    </source>
</evidence>
<feature type="compositionally biased region" description="Basic and acidic residues" evidence="3">
    <location>
        <begin position="178"/>
        <end position="192"/>
    </location>
</feature>
<evidence type="ECO:0000313" key="5">
    <source>
        <dbReference type="EMBL" id="KAK7473006.1"/>
    </source>
</evidence>
<reference evidence="5 6" key="1">
    <citation type="submission" date="2024-01" db="EMBL/GenBank/DDBJ databases">
        <title>A draft genome for the cacao thread blight pathogen Marasmiellus scandens.</title>
        <authorList>
            <person name="Baruah I.K."/>
            <person name="Leung J."/>
            <person name="Bukari Y."/>
            <person name="Amoako-Attah I."/>
            <person name="Meinhardt L.W."/>
            <person name="Bailey B.A."/>
            <person name="Cohen S.P."/>
        </authorList>
    </citation>
    <scope>NUCLEOTIDE SEQUENCE [LARGE SCALE GENOMIC DNA]</scope>
    <source>
        <strain evidence="5 6">GH-19</strain>
    </source>
</reference>
<feature type="compositionally biased region" description="Polar residues" evidence="3">
    <location>
        <begin position="122"/>
        <end position="135"/>
    </location>
</feature>
<name>A0ABR1K634_9AGAR</name>
<dbReference type="InterPro" id="IPR001138">
    <property type="entry name" value="Zn2Cys6_DnaBD"/>
</dbReference>
<keyword evidence="2" id="KW-0539">Nucleus</keyword>
<dbReference type="PROSITE" id="PS00463">
    <property type="entry name" value="ZN2_CY6_FUNGAL_1"/>
    <property type="match status" value="1"/>
</dbReference>
<dbReference type="InterPro" id="IPR050987">
    <property type="entry name" value="AtrR-like"/>
</dbReference>
<dbReference type="InterPro" id="IPR005600">
    <property type="entry name" value="Gal4_dimer_dom"/>
</dbReference>
<dbReference type="Pfam" id="PF00172">
    <property type="entry name" value="Zn_clus"/>
    <property type="match status" value="1"/>
</dbReference>
<keyword evidence="1" id="KW-0479">Metal-binding</keyword>
<dbReference type="Gene3D" id="4.10.240.10">
    <property type="entry name" value="Zn(2)-C6 fungal-type DNA-binding domain"/>
    <property type="match status" value="1"/>
</dbReference>
<protein>
    <recommendedName>
        <fullName evidence="4">Zn(2)-C6 fungal-type domain-containing protein</fullName>
    </recommendedName>
</protein>
<organism evidence="5 6">
    <name type="scientific">Marasmiellus scandens</name>
    <dbReference type="NCBI Taxonomy" id="2682957"/>
    <lineage>
        <taxon>Eukaryota</taxon>
        <taxon>Fungi</taxon>
        <taxon>Dikarya</taxon>
        <taxon>Basidiomycota</taxon>
        <taxon>Agaricomycotina</taxon>
        <taxon>Agaricomycetes</taxon>
        <taxon>Agaricomycetidae</taxon>
        <taxon>Agaricales</taxon>
        <taxon>Marasmiineae</taxon>
        <taxon>Omphalotaceae</taxon>
        <taxon>Marasmiellus</taxon>
    </lineage>
</organism>
<proteinExistence type="predicted"/>
<feature type="domain" description="Zn(2)-C6 fungal-type" evidence="4">
    <location>
        <begin position="11"/>
        <end position="43"/>
    </location>
</feature>
<dbReference type="SMART" id="SM00066">
    <property type="entry name" value="GAL4"/>
    <property type="match status" value="1"/>
</dbReference>
<accession>A0ABR1K634</accession>
<dbReference type="CDD" id="cd14654">
    <property type="entry name" value="ZIP_Gal4"/>
    <property type="match status" value="1"/>
</dbReference>
<dbReference type="InterPro" id="IPR036864">
    <property type="entry name" value="Zn2-C6_fun-type_DNA-bd_sf"/>
</dbReference>
<dbReference type="InterPro" id="IPR007219">
    <property type="entry name" value="XnlR_reg_dom"/>
</dbReference>
<dbReference type="CDD" id="cd12148">
    <property type="entry name" value="fungal_TF_MHR"/>
    <property type="match status" value="1"/>
</dbReference>
<evidence type="ECO:0000256" key="3">
    <source>
        <dbReference type="SAM" id="MobiDB-lite"/>
    </source>
</evidence>
<dbReference type="CDD" id="cd00067">
    <property type="entry name" value="GAL4"/>
    <property type="match status" value="1"/>
</dbReference>
<dbReference type="PROSITE" id="PS50048">
    <property type="entry name" value="ZN2_CY6_FUNGAL_2"/>
    <property type="match status" value="1"/>
</dbReference>
<feature type="region of interest" description="Disordered" evidence="3">
    <location>
        <begin position="75"/>
        <end position="162"/>
    </location>
</feature>
<dbReference type="SMART" id="SM00906">
    <property type="entry name" value="Fungal_trans"/>
    <property type="match status" value="1"/>
</dbReference>
<evidence type="ECO:0000259" key="4">
    <source>
        <dbReference type="PROSITE" id="PS50048"/>
    </source>
</evidence>